<keyword evidence="7 11" id="KW-0472">Membrane</keyword>
<dbReference type="PANTHER" id="PTHR10110">
    <property type="entry name" value="SODIUM/HYDROGEN EXCHANGER"/>
    <property type="match status" value="1"/>
</dbReference>
<feature type="compositionally biased region" description="Basic and acidic residues" evidence="10">
    <location>
        <begin position="897"/>
        <end position="925"/>
    </location>
</feature>
<feature type="transmembrane region" description="Helical" evidence="11">
    <location>
        <begin position="396"/>
        <end position="419"/>
    </location>
</feature>
<evidence type="ECO:0000256" key="10">
    <source>
        <dbReference type="SAM" id="MobiDB-lite"/>
    </source>
</evidence>
<evidence type="ECO:0000256" key="1">
    <source>
        <dbReference type="ARBA" id="ARBA00004141"/>
    </source>
</evidence>
<feature type="compositionally biased region" description="Acidic residues" evidence="10">
    <location>
        <begin position="1192"/>
        <end position="1212"/>
    </location>
</feature>
<feature type="transmembrane region" description="Helical" evidence="11">
    <location>
        <begin position="278"/>
        <end position="303"/>
    </location>
</feature>
<feature type="chain" id="PRO_5019059185" description="Sodium/hydrogen exchanger" evidence="12">
    <location>
        <begin position="38"/>
        <end position="1212"/>
    </location>
</feature>
<accession>A0A433TIC4</accession>
<proteinExistence type="inferred from homology"/>
<dbReference type="GO" id="GO:0015386">
    <property type="term" value="F:potassium:proton antiporter activity"/>
    <property type="evidence" value="ECO:0007669"/>
    <property type="project" value="TreeGrafter"/>
</dbReference>
<dbReference type="GO" id="GO:0051453">
    <property type="term" value="P:regulation of intracellular pH"/>
    <property type="evidence" value="ECO:0007669"/>
    <property type="project" value="TreeGrafter"/>
</dbReference>
<name>A0A433TIC4_ELYCH</name>
<evidence type="ECO:0000313" key="15">
    <source>
        <dbReference type="Proteomes" id="UP000271974"/>
    </source>
</evidence>
<feature type="compositionally biased region" description="Low complexity" evidence="10">
    <location>
        <begin position="1096"/>
        <end position="1117"/>
    </location>
</feature>
<keyword evidence="15" id="KW-1185">Reference proteome</keyword>
<protein>
    <recommendedName>
        <fullName evidence="9">Sodium/hydrogen exchanger</fullName>
    </recommendedName>
</protein>
<evidence type="ECO:0000256" key="8">
    <source>
        <dbReference type="ARBA" id="ARBA00023201"/>
    </source>
</evidence>
<dbReference type="OrthoDB" id="196264at2759"/>
<feature type="domain" description="Cation/H+ exchanger transmembrane" evidence="13">
    <location>
        <begin position="88"/>
        <end position="487"/>
    </location>
</feature>
<feature type="compositionally biased region" description="Low complexity" evidence="10">
    <location>
        <begin position="957"/>
        <end position="971"/>
    </location>
</feature>
<reference evidence="14 15" key="1">
    <citation type="submission" date="2019-01" db="EMBL/GenBank/DDBJ databases">
        <title>A draft genome assembly of the solar-powered sea slug Elysia chlorotica.</title>
        <authorList>
            <person name="Cai H."/>
            <person name="Li Q."/>
            <person name="Fang X."/>
            <person name="Li J."/>
            <person name="Curtis N.E."/>
            <person name="Altenburger A."/>
            <person name="Shibata T."/>
            <person name="Feng M."/>
            <person name="Maeda T."/>
            <person name="Schwartz J.A."/>
            <person name="Shigenobu S."/>
            <person name="Lundholm N."/>
            <person name="Nishiyama T."/>
            <person name="Yang H."/>
            <person name="Hasebe M."/>
            <person name="Li S."/>
            <person name="Pierce S.K."/>
            <person name="Wang J."/>
        </authorList>
    </citation>
    <scope>NUCLEOTIDE SEQUENCE [LARGE SCALE GENOMIC DNA]</scope>
    <source>
        <strain evidence="14">EC2010</strain>
        <tissue evidence="14">Whole organism of an adult</tissue>
    </source>
</reference>
<keyword evidence="3 9" id="KW-0812">Transmembrane</keyword>
<dbReference type="GO" id="GO:0015385">
    <property type="term" value="F:sodium:proton antiporter activity"/>
    <property type="evidence" value="ECO:0007669"/>
    <property type="project" value="InterPro"/>
</dbReference>
<keyword evidence="9" id="KW-0050">Antiport</keyword>
<dbReference type="PRINTS" id="PR01084">
    <property type="entry name" value="NAHEXCHNGR"/>
</dbReference>
<keyword evidence="5" id="KW-0915">Sodium</keyword>
<evidence type="ECO:0000313" key="14">
    <source>
        <dbReference type="EMBL" id="RUS81299.1"/>
    </source>
</evidence>
<feature type="transmembrane region" description="Helical" evidence="11">
    <location>
        <begin position="463"/>
        <end position="482"/>
    </location>
</feature>
<feature type="transmembrane region" description="Helical" evidence="11">
    <location>
        <begin position="140"/>
        <end position="159"/>
    </location>
</feature>
<dbReference type="InterPro" id="IPR018422">
    <property type="entry name" value="Cation/H_exchanger_CPA1"/>
</dbReference>
<feature type="transmembrane region" description="Helical" evidence="11">
    <location>
        <begin position="364"/>
        <end position="384"/>
    </location>
</feature>
<sequence length="1212" mass="132486">MMAGTTRQPKGFSSLCFAPRSAMFVFLFVCLASLVCSAEVESKSDSVVSSHQFNDESHKVVTNQTHRYKLVSFKFDHVEVPYVICLWILLACIAKIGFHLYDKLPHVFPESCLLITLGILVGVTLFFTETASSGQYTLNANTFFLFLLPPIIYDAGYHMPNRAFFNNIGTILLLAVVNTLWNTIGIGVCLYGMSYLGWIHSSISLLHCFVFSSLISAVDPVAVLAIFEEIQVNEILYIIVFGESLLNDGVTVVLYHMMDGFTEIGESNLQIVDFVTGFAQFFIVVFGGTLIGVVYGLVGAFITKYTDHVRVLEPLFVFVLGYLAYLTAESMELSGILALTFGGIVMRHYSELNMAKKSTTTVKYFMKMLANISETIIFMFLGLSTVIDSHDFRPDFVLFSLLFCLVFRVTGVMMLSWLVNQRRLIRLSAIDQFIMSYGGLRGGIAFCLALLLNAEHIPERQMFVTTTTVIVFFTVFVQGITIKPVVNALKVERAEEIDTSMNEMIHKRFIDHLMAGVEDIIGKSGHNSIFQRFDYYNDKFLKPWLLREKPRSRDTGILRTYTRLNMQDAKAVAKAFPVSIPRELSFSSLTAMSRSPSAANMQNMGRRATIAVPSNRDLETVVNLSSLDPTFQKTMNDDSSVLHDALLEPRVGYHNERRHTLAEIHNQYAPFLSAEPDQLRFLINDIHRGVGFSSNNNNNMAISSSNNNSSGGGQVIGVTNVLASSDAGSSRGSNPDSPGLTAAKGSGLPALRRLNKNVSFSNSHSRLTKKLSDVAELHPDGERYSAQFLPPIKRLFPLLLSPTRLPLVSSISLSATGSHQQNATPNPQSDTPSSATLTPHPSSSNFHSGQVSQACQHNKTVSAPSDSCQVSQASQHNKPVSPPSDSDSSSEAALESNDNREQTKSVPCHDKVLKDNTVSERDNADSTKVSVGGDARHSEPNPDAGTLAETSLPWRRPASLSPVSSSLSQSLPDDETPVQYEAPSWADNPAYHRLTESGSPYHSPNTTITAIPQEEPPRAVFDIFSLPTSRGDAAEEEVSCFIPPPPWACSSQSQGGGDEVQALPSQTVAGSGCGEKAQCMLVSAHDLVPPSHHSCLQPAGPSSASLASSHHHSQASSPLHFQVMDKGDGVTAAAIEAHMIGLQADYHHGMKDRVSHWLASSPGASPGDSQGDRQRIMASLRDKRDKWAAEHETDEGTDADVESDCEDDGTDD</sequence>
<evidence type="ECO:0000256" key="11">
    <source>
        <dbReference type="SAM" id="Phobius"/>
    </source>
</evidence>
<dbReference type="Proteomes" id="UP000271974">
    <property type="component" value="Unassembled WGS sequence"/>
</dbReference>
<feature type="transmembrane region" description="Helical" evidence="11">
    <location>
        <begin position="107"/>
        <end position="128"/>
    </location>
</feature>
<feature type="compositionally biased region" description="Polar residues" evidence="10">
    <location>
        <begin position="816"/>
        <end position="878"/>
    </location>
</feature>
<feature type="transmembrane region" description="Helical" evidence="11">
    <location>
        <begin position="204"/>
        <end position="227"/>
    </location>
</feature>
<dbReference type="Pfam" id="PF00999">
    <property type="entry name" value="Na_H_Exchanger"/>
    <property type="match status" value="1"/>
</dbReference>
<evidence type="ECO:0000256" key="2">
    <source>
        <dbReference type="ARBA" id="ARBA00022448"/>
    </source>
</evidence>
<feature type="compositionally biased region" description="Polar residues" evidence="10">
    <location>
        <begin position="724"/>
        <end position="736"/>
    </location>
</feature>
<dbReference type="GO" id="GO:0098719">
    <property type="term" value="P:sodium ion import across plasma membrane"/>
    <property type="evidence" value="ECO:0007669"/>
    <property type="project" value="TreeGrafter"/>
</dbReference>
<dbReference type="PANTHER" id="PTHR10110:SF98">
    <property type="entry name" value="SODIUM_HYDROGEN EXCHANGER"/>
    <property type="match status" value="1"/>
</dbReference>
<feature type="transmembrane region" description="Helical" evidence="11">
    <location>
        <begin position="80"/>
        <end position="100"/>
    </location>
</feature>
<feature type="signal peptide" evidence="12">
    <location>
        <begin position="1"/>
        <end position="37"/>
    </location>
</feature>
<feature type="region of interest" description="Disordered" evidence="10">
    <location>
        <begin position="724"/>
        <end position="748"/>
    </location>
</feature>
<keyword evidence="4 11" id="KW-1133">Transmembrane helix</keyword>
<dbReference type="STRING" id="188477.A0A433TIC4"/>
<evidence type="ECO:0000256" key="5">
    <source>
        <dbReference type="ARBA" id="ARBA00023053"/>
    </source>
</evidence>
<feature type="region of interest" description="Disordered" evidence="10">
    <location>
        <begin position="1093"/>
        <end position="1117"/>
    </location>
</feature>
<feature type="region of interest" description="Disordered" evidence="10">
    <location>
        <begin position="816"/>
        <end position="977"/>
    </location>
</feature>
<evidence type="ECO:0000256" key="3">
    <source>
        <dbReference type="ARBA" id="ARBA00022692"/>
    </source>
</evidence>
<feature type="transmembrane region" description="Helical" evidence="11">
    <location>
        <begin position="171"/>
        <end position="198"/>
    </location>
</feature>
<keyword evidence="8 9" id="KW-0739">Sodium transport</keyword>
<keyword evidence="6 9" id="KW-0406">Ion transport</keyword>
<dbReference type="InterPro" id="IPR004709">
    <property type="entry name" value="NaH_exchanger"/>
</dbReference>
<comment type="subcellular location">
    <subcellularLocation>
        <location evidence="1">Membrane</location>
        <topology evidence="1">Multi-pass membrane protein</topology>
    </subcellularLocation>
</comment>
<evidence type="ECO:0000259" key="13">
    <source>
        <dbReference type="Pfam" id="PF00999"/>
    </source>
</evidence>
<feature type="non-terminal residue" evidence="14">
    <location>
        <position position="1212"/>
    </location>
</feature>
<dbReference type="Gene3D" id="6.10.250.1040">
    <property type="match status" value="1"/>
</dbReference>
<comment type="caution">
    <text evidence="14">The sequence shown here is derived from an EMBL/GenBank/DDBJ whole genome shotgun (WGS) entry which is preliminary data.</text>
</comment>
<keyword evidence="12" id="KW-0732">Signal</keyword>
<evidence type="ECO:0000256" key="12">
    <source>
        <dbReference type="SAM" id="SignalP"/>
    </source>
</evidence>
<feature type="transmembrane region" description="Helical" evidence="11">
    <location>
        <begin position="315"/>
        <end position="344"/>
    </location>
</feature>
<dbReference type="InterPro" id="IPR006153">
    <property type="entry name" value="Cation/H_exchanger_TM"/>
</dbReference>
<keyword evidence="2 9" id="KW-0813">Transport</keyword>
<dbReference type="GO" id="GO:0005886">
    <property type="term" value="C:plasma membrane"/>
    <property type="evidence" value="ECO:0007669"/>
    <property type="project" value="TreeGrafter"/>
</dbReference>
<evidence type="ECO:0000256" key="4">
    <source>
        <dbReference type="ARBA" id="ARBA00022989"/>
    </source>
</evidence>
<organism evidence="14 15">
    <name type="scientific">Elysia chlorotica</name>
    <name type="common">Eastern emerald elysia</name>
    <name type="synonym">Sea slug</name>
    <dbReference type="NCBI Taxonomy" id="188477"/>
    <lineage>
        <taxon>Eukaryota</taxon>
        <taxon>Metazoa</taxon>
        <taxon>Spiralia</taxon>
        <taxon>Lophotrochozoa</taxon>
        <taxon>Mollusca</taxon>
        <taxon>Gastropoda</taxon>
        <taxon>Heterobranchia</taxon>
        <taxon>Euthyneura</taxon>
        <taxon>Panpulmonata</taxon>
        <taxon>Sacoglossa</taxon>
        <taxon>Placobranchoidea</taxon>
        <taxon>Plakobranchidae</taxon>
        <taxon>Elysia</taxon>
    </lineage>
</organism>
<dbReference type="EMBL" id="RQTK01000345">
    <property type="protein sequence ID" value="RUS81299.1"/>
    <property type="molecule type" value="Genomic_DNA"/>
</dbReference>
<gene>
    <name evidence="14" type="ORF">EGW08_010941</name>
</gene>
<evidence type="ECO:0000256" key="7">
    <source>
        <dbReference type="ARBA" id="ARBA00023136"/>
    </source>
</evidence>
<feature type="region of interest" description="Disordered" evidence="10">
    <location>
        <begin position="1157"/>
        <end position="1212"/>
    </location>
</feature>
<evidence type="ECO:0000256" key="6">
    <source>
        <dbReference type="ARBA" id="ARBA00023065"/>
    </source>
</evidence>
<dbReference type="Gene3D" id="6.10.140.1330">
    <property type="match status" value="1"/>
</dbReference>
<evidence type="ECO:0000256" key="9">
    <source>
        <dbReference type="RuleBase" id="RU003722"/>
    </source>
</evidence>
<dbReference type="NCBIfam" id="TIGR00840">
    <property type="entry name" value="b_cpa1"/>
    <property type="match status" value="1"/>
</dbReference>
<dbReference type="AlphaFoldDB" id="A0A433TIC4"/>
<comment type="similarity">
    <text evidence="9">Belongs to the monovalent cation:proton antiporter 1 (CPA1) transporter (TC 2.A.36) family.</text>
</comment>
<feature type="compositionally biased region" description="Basic and acidic residues" evidence="10">
    <location>
        <begin position="1170"/>
        <end position="1191"/>
    </location>
</feature>